<organism evidence="2 3">
    <name type="scientific">Araneus ventricosus</name>
    <name type="common">Orbweaver spider</name>
    <name type="synonym">Epeira ventricosa</name>
    <dbReference type="NCBI Taxonomy" id="182803"/>
    <lineage>
        <taxon>Eukaryota</taxon>
        <taxon>Metazoa</taxon>
        <taxon>Ecdysozoa</taxon>
        <taxon>Arthropoda</taxon>
        <taxon>Chelicerata</taxon>
        <taxon>Arachnida</taxon>
        <taxon>Araneae</taxon>
        <taxon>Araneomorphae</taxon>
        <taxon>Entelegynae</taxon>
        <taxon>Araneoidea</taxon>
        <taxon>Araneidae</taxon>
        <taxon>Araneus</taxon>
    </lineage>
</organism>
<reference evidence="2 3" key="1">
    <citation type="journal article" date="2019" name="Sci. Rep.">
        <title>Orb-weaving spider Araneus ventricosus genome elucidates the spidroin gene catalogue.</title>
        <authorList>
            <person name="Kono N."/>
            <person name="Nakamura H."/>
            <person name="Ohtoshi R."/>
            <person name="Moran D.A.P."/>
            <person name="Shinohara A."/>
            <person name="Yoshida Y."/>
            <person name="Fujiwara M."/>
            <person name="Mori M."/>
            <person name="Tomita M."/>
            <person name="Arakawa K."/>
        </authorList>
    </citation>
    <scope>NUCLEOTIDE SEQUENCE [LARGE SCALE GENOMIC DNA]</scope>
</reference>
<keyword evidence="1" id="KW-0812">Transmembrane</keyword>
<dbReference type="Proteomes" id="UP000499080">
    <property type="component" value="Unassembled WGS sequence"/>
</dbReference>
<evidence type="ECO:0000313" key="3">
    <source>
        <dbReference type="Proteomes" id="UP000499080"/>
    </source>
</evidence>
<dbReference type="AlphaFoldDB" id="A0A4Y2VXZ8"/>
<sequence>MVLPLFNDFIADNGACLFSESSMYETLVMGSFCMVFCSHVVIRKGLVSQFYRLSKWRDGIFVTWIPPPAGNTSTWMKSHRINKRFLAYLLGIVMVWGSVTSTPPTESVPPTGGDGP</sequence>
<keyword evidence="3" id="KW-1185">Reference proteome</keyword>
<feature type="transmembrane region" description="Helical" evidence="1">
    <location>
        <begin position="27"/>
        <end position="47"/>
    </location>
</feature>
<comment type="caution">
    <text evidence="2">The sequence shown here is derived from an EMBL/GenBank/DDBJ whole genome shotgun (WGS) entry which is preliminary data.</text>
</comment>
<gene>
    <name evidence="2" type="ORF">AVEN_142445_1</name>
</gene>
<protein>
    <submittedName>
        <fullName evidence="2">Uncharacterized protein</fullName>
    </submittedName>
</protein>
<proteinExistence type="predicted"/>
<accession>A0A4Y2VXZ8</accession>
<feature type="transmembrane region" description="Helical" evidence="1">
    <location>
        <begin position="85"/>
        <end position="102"/>
    </location>
</feature>
<name>A0A4Y2VXZ8_ARAVE</name>
<keyword evidence="1" id="KW-0472">Membrane</keyword>
<dbReference type="EMBL" id="BGPR01053222">
    <property type="protein sequence ID" value="GBO30019.1"/>
    <property type="molecule type" value="Genomic_DNA"/>
</dbReference>
<keyword evidence="1" id="KW-1133">Transmembrane helix</keyword>
<evidence type="ECO:0000313" key="2">
    <source>
        <dbReference type="EMBL" id="GBO30019.1"/>
    </source>
</evidence>
<evidence type="ECO:0000256" key="1">
    <source>
        <dbReference type="SAM" id="Phobius"/>
    </source>
</evidence>